<evidence type="ECO:0000313" key="2">
    <source>
        <dbReference type="Proteomes" id="UP000887572"/>
    </source>
</evidence>
<feature type="chain" id="PRO_5037333957" evidence="1">
    <location>
        <begin position="25"/>
        <end position="108"/>
    </location>
</feature>
<name>A0A914I5K1_GLORO</name>
<feature type="signal peptide" evidence="1">
    <location>
        <begin position="1"/>
        <end position="24"/>
    </location>
</feature>
<evidence type="ECO:0000256" key="1">
    <source>
        <dbReference type="SAM" id="SignalP"/>
    </source>
</evidence>
<evidence type="ECO:0000313" key="3">
    <source>
        <dbReference type="WBParaSite" id="Gr19_v10_g7520.t1"/>
    </source>
</evidence>
<protein>
    <submittedName>
        <fullName evidence="3">Uncharacterized protein</fullName>
    </submittedName>
</protein>
<reference evidence="3" key="1">
    <citation type="submission" date="2022-11" db="UniProtKB">
        <authorList>
            <consortium name="WormBaseParasite"/>
        </authorList>
    </citation>
    <scope>IDENTIFICATION</scope>
</reference>
<keyword evidence="1" id="KW-0732">Signal</keyword>
<accession>A0A914I5K1</accession>
<sequence>MSPKDALIVTVLLLLATTSAIVTADSVQPPPECARMAFALDQLHSAPAVGEKDVVKQYKSAINIAMKCMDSYLKVQKELFNEWLKHVSGLEKQLQHIVKRGEEVRDEL</sequence>
<dbReference type="Proteomes" id="UP000887572">
    <property type="component" value="Unplaced"/>
</dbReference>
<organism evidence="2 3">
    <name type="scientific">Globodera rostochiensis</name>
    <name type="common">Golden nematode worm</name>
    <name type="synonym">Heterodera rostochiensis</name>
    <dbReference type="NCBI Taxonomy" id="31243"/>
    <lineage>
        <taxon>Eukaryota</taxon>
        <taxon>Metazoa</taxon>
        <taxon>Ecdysozoa</taxon>
        <taxon>Nematoda</taxon>
        <taxon>Chromadorea</taxon>
        <taxon>Rhabditida</taxon>
        <taxon>Tylenchina</taxon>
        <taxon>Tylenchomorpha</taxon>
        <taxon>Tylenchoidea</taxon>
        <taxon>Heteroderidae</taxon>
        <taxon>Heteroderinae</taxon>
        <taxon>Globodera</taxon>
    </lineage>
</organism>
<proteinExistence type="predicted"/>
<keyword evidence="2" id="KW-1185">Reference proteome</keyword>
<dbReference type="AlphaFoldDB" id="A0A914I5K1"/>
<dbReference type="WBParaSite" id="Gr19_v10_g7520.t1">
    <property type="protein sequence ID" value="Gr19_v10_g7520.t1"/>
    <property type="gene ID" value="Gr19_v10_g7520"/>
</dbReference>